<accession>A0A1E5C9C1</accession>
<keyword evidence="2" id="KW-1185">Reference proteome</keyword>
<sequence>MDVDGITRKSLYDDLASDVYTIILCLFLSKPAAFNQKHPAQVLFIASILWRFKDCFFLKTFFKQQGLSEFM</sequence>
<dbReference type="Proteomes" id="UP000095039">
    <property type="component" value="Unassembled WGS sequence"/>
</dbReference>
<gene>
    <name evidence="1" type="ORF">A1OK_01055</name>
</gene>
<evidence type="ECO:0000313" key="2">
    <source>
        <dbReference type="Proteomes" id="UP000095039"/>
    </source>
</evidence>
<protein>
    <submittedName>
        <fullName evidence="1">Uncharacterized protein</fullName>
    </submittedName>
</protein>
<dbReference type="EMBL" id="AJWN02000040">
    <property type="protein sequence ID" value="OEE62124.1"/>
    <property type="molecule type" value="Genomic_DNA"/>
</dbReference>
<proteinExistence type="predicted"/>
<name>A0A1E5C9C1_9GAMM</name>
<dbReference type="AlphaFoldDB" id="A0A1E5C9C1"/>
<reference evidence="1 2" key="1">
    <citation type="journal article" date="2012" name="Science">
        <title>Ecological populations of bacteria act as socially cohesive units of antibiotic production and resistance.</title>
        <authorList>
            <person name="Cordero O.X."/>
            <person name="Wildschutte H."/>
            <person name="Kirkup B."/>
            <person name="Proehl S."/>
            <person name="Ngo L."/>
            <person name="Hussain F."/>
            <person name="Le Roux F."/>
            <person name="Mincer T."/>
            <person name="Polz M.F."/>
        </authorList>
    </citation>
    <scope>NUCLEOTIDE SEQUENCE [LARGE SCALE GENOMIC DNA]</scope>
    <source>
        <strain evidence="1 2">FF-454</strain>
    </source>
</reference>
<organism evidence="1 2">
    <name type="scientific">Enterovibrio norvegicus FF-454</name>
    <dbReference type="NCBI Taxonomy" id="1185651"/>
    <lineage>
        <taxon>Bacteria</taxon>
        <taxon>Pseudomonadati</taxon>
        <taxon>Pseudomonadota</taxon>
        <taxon>Gammaproteobacteria</taxon>
        <taxon>Vibrionales</taxon>
        <taxon>Vibrionaceae</taxon>
        <taxon>Enterovibrio</taxon>
    </lineage>
</organism>
<evidence type="ECO:0000313" key="1">
    <source>
        <dbReference type="EMBL" id="OEE62124.1"/>
    </source>
</evidence>
<comment type="caution">
    <text evidence="1">The sequence shown here is derived from an EMBL/GenBank/DDBJ whole genome shotgun (WGS) entry which is preliminary data.</text>
</comment>